<dbReference type="AlphaFoldDB" id="A0A1G1Z6R1"/>
<proteinExistence type="predicted"/>
<evidence type="ECO:0000313" key="2">
    <source>
        <dbReference type="Proteomes" id="UP000178744"/>
    </source>
</evidence>
<evidence type="ECO:0000313" key="1">
    <source>
        <dbReference type="EMBL" id="OGY60308.1"/>
    </source>
</evidence>
<sequence>MRVFEAPEIVLLVKVSAPARVARVPDVGRVIFVAPVDVNVIEFPPEVARVLPFARVSVPVVVEMVRPFTVIGVIAPRDKVIAGVVVAFATEPETPFAETTDTEVTVPLDVFCQLGAEPEPLLVKI</sequence>
<name>A0A1G1Z6R1_9BACT</name>
<comment type="caution">
    <text evidence="1">The sequence shown here is derived from an EMBL/GenBank/DDBJ whole genome shotgun (WGS) entry which is preliminary data.</text>
</comment>
<organism evidence="1 2">
    <name type="scientific">Candidatus Colwellbacteria bacterium RIFCSPLOWO2_01_FULL_48_10</name>
    <dbReference type="NCBI Taxonomy" id="1797690"/>
    <lineage>
        <taxon>Bacteria</taxon>
        <taxon>Candidatus Colwelliibacteriota</taxon>
    </lineage>
</organism>
<dbReference type="EMBL" id="MHIY01000003">
    <property type="protein sequence ID" value="OGY60308.1"/>
    <property type="molecule type" value="Genomic_DNA"/>
</dbReference>
<reference evidence="1 2" key="1">
    <citation type="journal article" date="2016" name="Nat. Commun.">
        <title>Thousands of microbial genomes shed light on interconnected biogeochemical processes in an aquifer system.</title>
        <authorList>
            <person name="Anantharaman K."/>
            <person name="Brown C.T."/>
            <person name="Hug L.A."/>
            <person name="Sharon I."/>
            <person name="Castelle C.J."/>
            <person name="Probst A.J."/>
            <person name="Thomas B.C."/>
            <person name="Singh A."/>
            <person name="Wilkins M.J."/>
            <person name="Karaoz U."/>
            <person name="Brodie E.L."/>
            <person name="Williams K.H."/>
            <person name="Hubbard S.S."/>
            <person name="Banfield J.F."/>
        </authorList>
    </citation>
    <scope>NUCLEOTIDE SEQUENCE [LARGE SCALE GENOMIC DNA]</scope>
</reference>
<protein>
    <submittedName>
        <fullName evidence="1">Uncharacterized protein</fullName>
    </submittedName>
</protein>
<gene>
    <name evidence="1" type="ORF">A3B23_00180</name>
</gene>
<dbReference type="Proteomes" id="UP000178744">
    <property type="component" value="Unassembled WGS sequence"/>
</dbReference>
<accession>A0A1G1Z6R1</accession>